<keyword evidence="4 6" id="KW-0808">Transferase</keyword>
<dbReference type="PROSITE" id="PS01296">
    <property type="entry name" value="RSMI"/>
    <property type="match status" value="1"/>
</dbReference>
<evidence type="ECO:0000256" key="3">
    <source>
        <dbReference type="ARBA" id="ARBA00022603"/>
    </source>
</evidence>
<sequence>MIYSATGTLSIVATPIGNMEDITLRAIRILGEADYVLCEDTRTTGNLLKHHGIIAKLKRYDAHVSVSTHLTIINDIKSGQSVAMVSDAGTPGVSDPGVLLIQQARKEGLRIDAIPGPSAVTTAISIAGIAGNQFSFLGFVPSKKGRETFFKTLINFSHPVVFFESTHRIMKTLASLEKICAEDSTVNWTIYVGRELTKMHEEMLVGTPAEVLVILEQTPVKQKGEFVIILSRD</sequence>
<dbReference type="EMBL" id="MFMT01000013">
    <property type="protein sequence ID" value="OGG88774.1"/>
    <property type="molecule type" value="Genomic_DNA"/>
</dbReference>
<evidence type="ECO:0000259" key="7">
    <source>
        <dbReference type="Pfam" id="PF00590"/>
    </source>
</evidence>
<keyword evidence="1 6" id="KW-0963">Cytoplasm</keyword>
<dbReference type="Pfam" id="PF00590">
    <property type="entry name" value="TP_methylase"/>
    <property type="match status" value="1"/>
</dbReference>
<dbReference type="GO" id="GO:0070677">
    <property type="term" value="F:rRNA (cytosine-2'-O-)-methyltransferase activity"/>
    <property type="evidence" value="ECO:0007669"/>
    <property type="project" value="UniProtKB-UniRule"/>
</dbReference>
<comment type="function">
    <text evidence="6">Catalyzes the 2'-O-methylation of the ribose of cytidine 1402 (C1402) in 16S rRNA.</text>
</comment>
<dbReference type="EC" id="2.1.1.198" evidence="6"/>
<organism evidence="8 9">
    <name type="scientific">Candidatus Kaiserbacteria bacterium RIFOXYD1_FULL_42_15</name>
    <dbReference type="NCBI Taxonomy" id="1798532"/>
    <lineage>
        <taxon>Bacteria</taxon>
        <taxon>Candidatus Kaiseribacteriota</taxon>
    </lineage>
</organism>
<keyword evidence="3 6" id="KW-0489">Methyltransferase</keyword>
<dbReference type="InterPro" id="IPR000878">
    <property type="entry name" value="4pyrrol_Mease"/>
</dbReference>
<dbReference type="AlphaFoldDB" id="A0A1F6FSE4"/>
<protein>
    <recommendedName>
        <fullName evidence="6">Ribosomal RNA small subunit methyltransferase I</fullName>
        <ecNumber evidence="6">2.1.1.198</ecNumber>
    </recommendedName>
    <alternativeName>
        <fullName evidence="6">16S rRNA 2'-O-ribose C1402 methyltransferase</fullName>
    </alternativeName>
    <alternativeName>
        <fullName evidence="6">rRNA (cytidine-2'-O-)-methyltransferase RsmI</fullName>
    </alternativeName>
</protein>
<reference evidence="8 9" key="1">
    <citation type="journal article" date="2016" name="Nat. Commun.">
        <title>Thousands of microbial genomes shed light on interconnected biogeochemical processes in an aquifer system.</title>
        <authorList>
            <person name="Anantharaman K."/>
            <person name="Brown C.T."/>
            <person name="Hug L.A."/>
            <person name="Sharon I."/>
            <person name="Castelle C.J."/>
            <person name="Probst A.J."/>
            <person name="Thomas B.C."/>
            <person name="Singh A."/>
            <person name="Wilkins M.J."/>
            <person name="Karaoz U."/>
            <person name="Brodie E.L."/>
            <person name="Williams K.H."/>
            <person name="Hubbard S.S."/>
            <person name="Banfield J.F."/>
        </authorList>
    </citation>
    <scope>NUCLEOTIDE SEQUENCE [LARGE SCALE GENOMIC DNA]</scope>
</reference>
<dbReference type="Proteomes" id="UP000179230">
    <property type="component" value="Unassembled WGS sequence"/>
</dbReference>
<keyword evidence="5 6" id="KW-0949">S-adenosyl-L-methionine</keyword>
<dbReference type="InterPro" id="IPR035996">
    <property type="entry name" value="4pyrrol_Methylase_sf"/>
</dbReference>
<feature type="domain" description="Tetrapyrrole methylase" evidence="7">
    <location>
        <begin position="8"/>
        <end position="210"/>
    </location>
</feature>
<evidence type="ECO:0000256" key="2">
    <source>
        <dbReference type="ARBA" id="ARBA00022552"/>
    </source>
</evidence>
<dbReference type="InterPro" id="IPR018063">
    <property type="entry name" value="SAM_MeTrfase_RsmI_CS"/>
</dbReference>
<comment type="catalytic activity">
    <reaction evidence="6">
        <text>cytidine(1402) in 16S rRNA + S-adenosyl-L-methionine = 2'-O-methylcytidine(1402) in 16S rRNA + S-adenosyl-L-homocysteine + H(+)</text>
        <dbReference type="Rhea" id="RHEA:42924"/>
        <dbReference type="Rhea" id="RHEA-COMP:10285"/>
        <dbReference type="Rhea" id="RHEA-COMP:10286"/>
        <dbReference type="ChEBI" id="CHEBI:15378"/>
        <dbReference type="ChEBI" id="CHEBI:57856"/>
        <dbReference type="ChEBI" id="CHEBI:59789"/>
        <dbReference type="ChEBI" id="CHEBI:74495"/>
        <dbReference type="ChEBI" id="CHEBI:82748"/>
        <dbReference type="EC" id="2.1.1.198"/>
    </reaction>
</comment>
<name>A0A1F6FSE4_9BACT</name>
<evidence type="ECO:0000256" key="1">
    <source>
        <dbReference type="ARBA" id="ARBA00022490"/>
    </source>
</evidence>
<dbReference type="InterPro" id="IPR008189">
    <property type="entry name" value="rRNA_ssu_MeTfrase_I"/>
</dbReference>
<evidence type="ECO:0000256" key="4">
    <source>
        <dbReference type="ARBA" id="ARBA00022679"/>
    </source>
</evidence>
<dbReference type="PIRSF" id="PIRSF005917">
    <property type="entry name" value="MTase_YraL"/>
    <property type="match status" value="1"/>
</dbReference>
<dbReference type="CDD" id="cd11648">
    <property type="entry name" value="RsmI"/>
    <property type="match status" value="1"/>
</dbReference>
<evidence type="ECO:0000313" key="8">
    <source>
        <dbReference type="EMBL" id="OGG88774.1"/>
    </source>
</evidence>
<accession>A0A1F6FSE4</accession>
<evidence type="ECO:0000256" key="6">
    <source>
        <dbReference type="HAMAP-Rule" id="MF_01877"/>
    </source>
</evidence>
<dbReference type="SUPFAM" id="SSF53790">
    <property type="entry name" value="Tetrapyrrole methylase"/>
    <property type="match status" value="1"/>
</dbReference>
<keyword evidence="2 6" id="KW-0698">rRNA processing</keyword>
<comment type="caution">
    <text evidence="8">The sequence shown here is derived from an EMBL/GenBank/DDBJ whole genome shotgun (WGS) entry which is preliminary data.</text>
</comment>
<comment type="similarity">
    <text evidence="6">Belongs to the methyltransferase superfamily. RsmI family.</text>
</comment>
<dbReference type="PANTHER" id="PTHR46111">
    <property type="entry name" value="RIBOSOMAL RNA SMALL SUBUNIT METHYLTRANSFERASE I"/>
    <property type="match status" value="1"/>
</dbReference>
<dbReference type="InterPro" id="IPR014776">
    <property type="entry name" value="4pyrrole_Mease_sub2"/>
</dbReference>
<evidence type="ECO:0000256" key="5">
    <source>
        <dbReference type="ARBA" id="ARBA00022691"/>
    </source>
</evidence>
<dbReference type="NCBIfam" id="TIGR00096">
    <property type="entry name" value="16S rRNA (cytidine(1402)-2'-O)-methyltransferase"/>
    <property type="match status" value="1"/>
</dbReference>
<dbReference type="HAMAP" id="MF_01877">
    <property type="entry name" value="16SrRNA_methyltr_I"/>
    <property type="match status" value="1"/>
</dbReference>
<dbReference type="Gene3D" id="3.30.950.10">
    <property type="entry name" value="Methyltransferase, Cobalt-precorrin-4 Transmethylase, Domain 2"/>
    <property type="match status" value="1"/>
</dbReference>
<dbReference type="Gene3D" id="3.40.1010.10">
    <property type="entry name" value="Cobalt-precorrin-4 Transmethylase, Domain 1"/>
    <property type="match status" value="1"/>
</dbReference>
<gene>
    <name evidence="6" type="primary">rsmI</name>
    <name evidence="8" type="ORF">A2592_03120</name>
</gene>
<dbReference type="GO" id="GO:0005737">
    <property type="term" value="C:cytoplasm"/>
    <property type="evidence" value="ECO:0007669"/>
    <property type="project" value="UniProtKB-SubCell"/>
</dbReference>
<proteinExistence type="inferred from homology"/>
<dbReference type="InterPro" id="IPR014777">
    <property type="entry name" value="4pyrrole_Mease_sub1"/>
</dbReference>
<evidence type="ECO:0000313" key="9">
    <source>
        <dbReference type="Proteomes" id="UP000179230"/>
    </source>
</evidence>
<comment type="subcellular location">
    <subcellularLocation>
        <location evidence="6">Cytoplasm</location>
    </subcellularLocation>
</comment>
<dbReference type="PANTHER" id="PTHR46111:SF1">
    <property type="entry name" value="RIBOSOMAL RNA SMALL SUBUNIT METHYLTRANSFERASE I"/>
    <property type="match status" value="1"/>
</dbReference>